<name>A0A409WRB1_PSICY</name>
<evidence type="ECO:0000313" key="4">
    <source>
        <dbReference type="EMBL" id="PPQ81019.1"/>
    </source>
</evidence>
<dbReference type="GO" id="GO:0005829">
    <property type="term" value="C:cytosol"/>
    <property type="evidence" value="ECO:0007669"/>
    <property type="project" value="TreeGrafter"/>
</dbReference>
<dbReference type="InterPro" id="IPR036869">
    <property type="entry name" value="J_dom_sf"/>
</dbReference>
<dbReference type="InterPro" id="IPR002939">
    <property type="entry name" value="DnaJ_C"/>
</dbReference>
<dbReference type="SUPFAM" id="SSF46565">
    <property type="entry name" value="Chaperone J-domain"/>
    <property type="match status" value="1"/>
</dbReference>
<dbReference type="OrthoDB" id="10250354at2759"/>
<dbReference type="Pfam" id="PF01556">
    <property type="entry name" value="DnaJ_C"/>
    <property type="match status" value="1"/>
</dbReference>
<accession>A0A409WRB1</accession>
<dbReference type="EMBL" id="NHYD01003290">
    <property type="protein sequence ID" value="PPQ81019.1"/>
    <property type="molecule type" value="Genomic_DNA"/>
</dbReference>
<dbReference type="CDD" id="cd06257">
    <property type="entry name" value="DnaJ"/>
    <property type="match status" value="1"/>
</dbReference>
<feature type="compositionally biased region" description="Low complexity" evidence="2">
    <location>
        <begin position="64"/>
        <end position="95"/>
    </location>
</feature>
<keyword evidence="1" id="KW-0143">Chaperone</keyword>
<proteinExistence type="predicted"/>
<sequence>MEAHEILGISKYASEAQIRVAYKALAMKWHPDRQLDNSEQATAKFTEINKANRTMLRNLRRARQAAQAGQATTASDSSAPPSPQSTTTTLSESSTCYSASQSDASSPEQGSSELPSSSSATLDPFFSPRSSSSDLHQTRGFDKSPESACRPTADTLGSNAPSKSFLFPSSSEPLLSKLRKTAKSKAPDLNFDTCEDSQPLLHELRRVVKTLRPARVALHGTGTEVPPKWTHTLTMSLEEIYQGKTFHFRVVRYTQSGKKIIRPVDVRVPSGSRGGTEVIVQGAGNECKDGSWQDLSFIVKEAKHEKFKRIHNDLLLEIRLPWVESLNSQEGQVYLRGIDENDYLFKVDYHCTRLLSGTAVIPGAGMPCRDGGGRGRIIVRWQIASPSTSSWDTIKNALRFGDKNGI</sequence>
<dbReference type="GO" id="GO:0051082">
    <property type="term" value="F:unfolded protein binding"/>
    <property type="evidence" value="ECO:0007669"/>
    <property type="project" value="InterPro"/>
</dbReference>
<dbReference type="Pfam" id="PF00226">
    <property type="entry name" value="DnaJ"/>
    <property type="match status" value="1"/>
</dbReference>
<dbReference type="Gene3D" id="2.60.260.20">
    <property type="entry name" value="Urease metallochaperone UreE, N-terminal domain"/>
    <property type="match status" value="2"/>
</dbReference>
<organism evidence="4 5">
    <name type="scientific">Psilocybe cyanescens</name>
    <dbReference type="NCBI Taxonomy" id="93625"/>
    <lineage>
        <taxon>Eukaryota</taxon>
        <taxon>Fungi</taxon>
        <taxon>Dikarya</taxon>
        <taxon>Basidiomycota</taxon>
        <taxon>Agaricomycotina</taxon>
        <taxon>Agaricomycetes</taxon>
        <taxon>Agaricomycetidae</taxon>
        <taxon>Agaricales</taxon>
        <taxon>Agaricineae</taxon>
        <taxon>Strophariaceae</taxon>
        <taxon>Psilocybe</taxon>
    </lineage>
</organism>
<feature type="compositionally biased region" description="Basic and acidic residues" evidence="2">
    <location>
        <begin position="136"/>
        <end position="145"/>
    </location>
</feature>
<dbReference type="SUPFAM" id="SSF49493">
    <property type="entry name" value="HSP40/DnaJ peptide-binding domain"/>
    <property type="match status" value="1"/>
</dbReference>
<feature type="compositionally biased region" description="Low complexity" evidence="2">
    <location>
        <begin position="105"/>
        <end position="135"/>
    </location>
</feature>
<dbReference type="AlphaFoldDB" id="A0A409WRB1"/>
<dbReference type="Proteomes" id="UP000283269">
    <property type="component" value="Unassembled WGS sequence"/>
</dbReference>
<keyword evidence="5" id="KW-1185">Reference proteome</keyword>
<reference evidence="4 5" key="1">
    <citation type="journal article" date="2018" name="Evol. Lett.">
        <title>Horizontal gene cluster transfer increased hallucinogenic mushroom diversity.</title>
        <authorList>
            <person name="Reynolds H.T."/>
            <person name="Vijayakumar V."/>
            <person name="Gluck-Thaler E."/>
            <person name="Korotkin H.B."/>
            <person name="Matheny P.B."/>
            <person name="Slot J.C."/>
        </authorList>
    </citation>
    <scope>NUCLEOTIDE SEQUENCE [LARGE SCALE GENOMIC DNA]</scope>
    <source>
        <strain evidence="4 5">2631</strain>
    </source>
</reference>
<dbReference type="PANTHER" id="PTHR24078">
    <property type="entry name" value="DNAJ HOMOLOG SUBFAMILY C MEMBER"/>
    <property type="match status" value="1"/>
</dbReference>
<dbReference type="InterPro" id="IPR051339">
    <property type="entry name" value="DnaJ_subfamily_B"/>
</dbReference>
<dbReference type="STRING" id="93625.A0A409WRB1"/>
<protein>
    <recommendedName>
        <fullName evidence="3">J domain-containing protein</fullName>
    </recommendedName>
</protein>
<dbReference type="SMART" id="SM00271">
    <property type="entry name" value="DnaJ"/>
    <property type="match status" value="1"/>
</dbReference>
<comment type="caution">
    <text evidence="4">The sequence shown here is derived from an EMBL/GenBank/DDBJ whole genome shotgun (WGS) entry which is preliminary data.</text>
</comment>
<feature type="region of interest" description="Disordered" evidence="2">
    <location>
        <begin position="61"/>
        <end position="168"/>
    </location>
</feature>
<evidence type="ECO:0000313" key="5">
    <source>
        <dbReference type="Proteomes" id="UP000283269"/>
    </source>
</evidence>
<gene>
    <name evidence="4" type="ORF">CVT25_014527</name>
</gene>
<dbReference type="PROSITE" id="PS50076">
    <property type="entry name" value="DNAJ_2"/>
    <property type="match status" value="1"/>
</dbReference>
<dbReference type="PRINTS" id="PR00625">
    <property type="entry name" value="JDOMAIN"/>
</dbReference>
<evidence type="ECO:0000256" key="1">
    <source>
        <dbReference type="ARBA" id="ARBA00023186"/>
    </source>
</evidence>
<dbReference type="GO" id="GO:0006457">
    <property type="term" value="P:protein folding"/>
    <property type="evidence" value="ECO:0007669"/>
    <property type="project" value="InterPro"/>
</dbReference>
<dbReference type="InParanoid" id="A0A409WRB1"/>
<dbReference type="InterPro" id="IPR001623">
    <property type="entry name" value="DnaJ_domain"/>
</dbReference>
<dbReference type="GO" id="GO:0051087">
    <property type="term" value="F:protein-folding chaperone binding"/>
    <property type="evidence" value="ECO:0007669"/>
    <property type="project" value="TreeGrafter"/>
</dbReference>
<evidence type="ECO:0000256" key="2">
    <source>
        <dbReference type="SAM" id="MobiDB-lite"/>
    </source>
</evidence>
<dbReference type="InterPro" id="IPR008971">
    <property type="entry name" value="HSP40/DnaJ_pept-bd"/>
</dbReference>
<evidence type="ECO:0000259" key="3">
    <source>
        <dbReference type="PROSITE" id="PS50076"/>
    </source>
</evidence>
<dbReference type="PANTHER" id="PTHR24078:SF553">
    <property type="entry name" value="DNAJ HOMOLOG SUBFAMILY B MEMBER 5"/>
    <property type="match status" value="1"/>
</dbReference>
<dbReference type="Gene3D" id="1.10.287.110">
    <property type="entry name" value="DnaJ domain"/>
    <property type="match status" value="1"/>
</dbReference>
<feature type="domain" description="J" evidence="3">
    <location>
        <begin position="2"/>
        <end position="69"/>
    </location>
</feature>